<dbReference type="PROSITE" id="PS51790">
    <property type="entry name" value="MSRB"/>
    <property type="match status" value="1"/>
</dbReference>
<accession>X1VPR9</accession>
<dbReference type="InterPro" id="IPR036509">
    <property type="entry name" value="Met_Sox_Rdtase_MsrA_sf"/>
</dbReference>
<evidence type="ECO:0000256" key="8">
    <source>
        <dbReference type="ARBA" id="ARBA00023268"/>
    </source>
</evidence>
<evidence type="ECO:0000256" key="5">
    <source>
        <dbReference type="ARBA" id="ARBA00022723"/>
    </source>
</evidence>
<dbReference type="NCBIfam" id="NF004042">
    <property type="entry name" value="PRK05550.1"/>
    <property type="match status" value="1"/>
</dbReference>
<dbReference type="GO" id="GO:0008113">
    <property type="term" value="F:peptide-methionine (S)-S-oxide reductase activity"/>
    <property type="evidence" value="ECO:0007669"/>
    <property type="project" value="UniProtKB-EC"/>
</dbReference>
<dbReference type="GO" id="GO:0030091">
    <property type="term" value="P:protein repair"/>
    <property type="evidence" value="ECO:0007669"/>
    <property type="project" value="InterPro"/>
</dbReference>
<gene>
    <name evidence="10" type="ORF">S12H4_56671</name>
</gene>
<sequence>KKLTTEEEQVIIHKGTETPFSGKYNNHRAKGMYVCKRCNAPLYRSNDKFDSQCGWPSFDDEIEGAVKRLPDADGRRTEIICNNCDAHLGHVFLGEGFTGKNVRHCVNSISLNFIPLAQEVKTKKAYFAGGCFWGVEYYFQKEKGVLSTSVGYIGGHKENPTHQEVCNGTTGHAETMEIVFDPSQTNFEKLTRLFFEIHDPTQINRQGPDIG</sequence>
<name>X1VPR9_9ZZZZ</name>
<dbReference type="GO" id="GO:0033743">
    <property type="term" value="F:peptide-methionine (R)-S-oxide reductase activity"/>
    <property type="evidence" value="ECO:0007669"/>
    <property type="project" value="InterPro"/>
</dbReference>
<dbReference type="Pfam" id="PF01625">
    <property type="entry name" value="PMSR"/>
    <property type="match status" value="1"/>
</dbReference>
<keyword evidence="7" id="KW-0560">Oxidoreductase</keyword>
<dbReference type="Pfam" id="PF01641">
    <property type="entry name" value="SelR"/>
    <property type="match status" value="1"/>
</dbReference>
<evidence type="ECO:0000256" key="3">
    <source>
        <dbReference type="ARBA" id="ARBA00011017"/>
    </source>
</evidence>
<dbReference type="NCBIfam" id="NF004036">
    <property type="entry name" value="PRK05508.1"/>
    <property type="match status" value="1"/>
</dbReference>
<dbReference type="NCBIfam" id="TIGR00357">
    <property type="entry name" value="peptide-methionine (R)-S-oxide reductase MsrB"/>
    <property type="match status" value="1"/>
</dbReference>
<keyword evidence="8" id="KW-0511">Multifunctional enzyme</keyword>
<evidence type="ECO:0000256" key="2">
    <source>
        <dbReference type="ARBA" id="ARBA00008076"/>
    </source>
</evidence>
<dbReference type="NCBIfam" id="TIGR00401">
    <property type="entry name" value="msrA"/>
    <property type="match status" value="1"/>
</dbReference>
<evidence type="ECO:0000256" key="6">
    <source>
        <dbReference type="ARBA" id="ARBA00022833"/>
    </source>
</evidence>
<reference evidence="10" key="1">
    <citation type="journal article" date="2014" name="Front. Microbiol.">
        <title>High frequency of phylogenetically diverse reductive dehalogenase-homologous genes in deep subseafloor sedimentary metagenomes.</title>
        <authorList>
            <person name="Kawai M."/>
            <person name="Futagami T."/>
            <person name="Toyoda A."/>
            <person name="Takaki Y."/>
            <person name="Nishi S."/>
            <person name="Hori S."/>
            <person name="Arai W."/>
            <person name="Tsubouchi T."/>
            <person name="Morono Y."/>
            <person name="Uchiyama I."/>
            <person name="Ito T."/>
            <person name="Fujiyama A."/>
            <person name="Inagaki F."/>
            <person name="Takami H."/>
        </authorList>
    </citation>
    <scope>NUCLEOTIDE SEQUENCE</scope>
    <source>
        <strain evidence="10">Expedition CK06-06</strain>
    </source>
</reference>
<evidence type="ECO:0000256" key="4">
    <source>
        <dbReference type="ARBA" id="ARBA00012502"/>
    </source>
</evidence>
<evidence type="ECO:0000313" key="10">
    <source>
        <dbReference type="EMBL" id="GAJ18556.1"/>
    </source>
</evidence>
<dbReference type="EMBL" id="BARW01036525">
    <property type="protein sequence ID" value="GAJ18556.1"/>
    <property type="molecule type" value="Genomic_DNA"/>
</dbReference>
<dbReference type="InterPro" id="IPR011057">
    <property type="entry name" value="Mss4-like_sf"/>
</dbReference>
<comment type="similarity">
    <text evidence="3">In the N-terminal section; belongs to the MsrA Met sulfoxide reductase family.</text>
</comment>
<comment type="caution">
    <text evidence="10">The sequence shown here is derived from an EMBL/GenBank/DDBJ whole genome shotgun (WGS) entry which is preliminary data.</text>
</comment>
<protein>
    <recommendedName>
        <fullName evidence="4">peptide-methionine (S)-S-oxide reductase</fullName>
        <ecNumber evidence="4">1.8.4.11</ecNumber>
    </recommendedName>
</protein>
<evidence type="ECO:0000256" key="7">
    <source>
        <dbReference type="ARBA" id="ARBA00023002"/>
    </source>
</evidence>
<dbReference type="EC" id="1.8.4.11" evidence="4"/>
<dbReference type="Gene3D" id="3.30.1060.10">
    <property type="entry name" value="Peptide methionine sulphoxide reductase MsrA"/>
    <property type="match status" value="1"/>
</dbReference>
<organism evidence="10">
    <name type="scientific">marine sediment metagenome</name>
    <dbReference type="NCBI Taxonomy" id="412755"/>
    <lineage>
        <taxon>unclassified sequences</taxon>
        <taxon>metagenomes</taxon>
        <taxon>ecological metagenomes</taxon>
    </lineage>
</organism>
<dbReference type="Gene3D" id="2.170.150.20">
    <property type="entry name" value="Peptide methionine sulfoxide reductase"/>
    <property type="match status" value="1"/>
</dbReference>
<dbReference type="PANTHER" id="PTHR46081">
    <property type="entry name" value="PEPTIDE METHIONINE SULFOXIDE REDUCTASE 2"/>
    <property type="match status" value="1"/>
</dbReference>
<keyword evidence="6" id="KW-0862">Zinc</keyword>
<evidence type="ECO:0000256" key="1">
    <source>
        <dbReference type="ARBA" id="ARBA00001947"/>
    </source>
</evidence>
<comment type="similarity">
    <text evidence="2">In the C-terminal section; belongs to the MsrB Met sulfoxide reductase family.</text>
</comment>
<dbReference type="GO" id="GO:0046872">
    <property type="term" value="F:metal ion binding"/>
    <property type="evidence" value="ECO:0007669"/>
    <property type="project" value="UniProtKB-KW"/>
</dbReference>
<feature type="non-terminal residue" evidence="10">
    <location>
        <position position="211"/>
    </location>
</feature>
<dbReference type="SUPFAM" id="SSF55068">
    <property type="entry name" value="Peptide methionine sulfoxide reductase"/>
    <property type="match status" value="1"/>
</dbReference>
<proteinExistence type="inferred from homology"/>
<dbReference type="SUPFAM" id="SSF51316">
    <property type="entry name" value="Mss4-like"/>
    <property type="match status" value="1"/>
</dbReference>
<dbReference type="GO" id="GO:0006979">
    <property type="term" value="P:response to oxidative stress"/>
    <property type="evidence" value="ECO:0007669"/>
    <property type="project" value="InterPro"/>
</dbReference>
<feature type="non-terminal residue" evidence="10">
    <location>
        <position position="1"/>
    </location>
</feature>
<comment type="cofactor">
    <cofactor evidence="1">
        <name>Zn(2+)</name>
        <dbReference type="ChEBI" id="CHEBI:29105"/>
    </cofactor>
</comment>
<dbReference type="InterPro" id="IPR002569">
    <property type="entry name" value="Met_Sox_Rdtase_MsrA_dom"/>
</dbReference>
<evidence type="ECO:0000259" key="9">
    <source>
        <dbReference type="PROSITE" id="PS51790"/>
    </source>
</evidence>
<dbReference type="PANTHER" id="PTHR46081:SF8">
    <property type="entry name" value="PEPTIDE METHIONINE SULFOXIDE REDUCTASE 2"/>
    <property type="match status" value="1"/>
</dbReference>
<dbReference type="AlphaFoldDB" id="X1VPR9"/>
<dbReference type="InterPro" id="IPR002579">
    <property type="entry name" value="Met_Sox_Rdtase_MsrB_dom"/>
</dbReference>
<keyword evidence="5" id="KW-0479">Metal-binding</keyword>
<dbReference type="InterPro" id="IPR028427">
    <property type="entry name" value="Met_Sox_Rdtase_MsrB"/>
</dbReference>
<feature type="domain" description="MsrB" evidence="9">
    <location>
        <begin position="1"/>
        <end position="116"/>
    </location>
</feature>